<evidence type="ECO:0000313" key="1">
    <source>
        <dbReference type="EMBL" id="TMS20751.1"/>
    </source>
</evidence>
<comment type="caution">
    <text evidence="1">The sequence shown here is derived from an EMBL/GenBank/DDBJ whole genome shotgun (WGS) entry which is preliminary data.</text>
</comment>
<protein>
    <submittedName>
        <fullName evidence="1">Uncharacterized protein</fullName>
    </submittedName>
</protein>
<reference evidence="1" key="1">
    <citation type="submission" date="2018-11" db="EMBL/GenBank/DDBJ databases">
        <title>The sequence and de novo assembly of Larimichthys crocea genome using PacBio and Hi-C technologies.</title>
        <authorList>
            <person name="Xu P."/>
            <person name="Chen B."/>
            <person name="Zhou Z."/>
            <person name="Ke Q."/>
            <person name="Wu Y."/>
            <person name="Bai H."/>
            <person name="Pu F."/>
        </authorList>
    </citation>
    <scope>NUCLEOTIDE SEQUENCE</scope>
    <source>
        <tissue evidence="1">Muscle</tissue>
    </source>
</reference>
<name>A0ACD3RMC4_LARCR</name>
<accession>A0ACD3RMC4</accession>
<gene>
    <name evidence="1" type="ORF">E3U43_007244</name>
</gene>
<keyword evidence="2" id="KW-1185">Reference proteome</keyword>
<evidence type="ECO:0000313" key="2">
    <source>
        <dbReference type="Proteomes" id="UP000793456"/>
    </source>
</evidence>
<sequence length="278" mass="31237">MITKAHAAVCTMAKDTVTTFNNRKFKNEMPHSCYQVLAQDCTQELKFIVLLKRDQTQEQNLINIKIADINVDIYPKDSAIMAKVNGVEIQNTNMPYHHPTGKIQIRQRGHGIALFAPSHGLQEVYFDLNAWKVKVVDWMKGQTCGLCGKADGEIRQEYHTPNERLAKNAVSYAHSWVMAGKSCRDATECYVKLESVKLEKQITVHGQESKCYSVEPVLRCLAGCMPVRTTTVTVGFHCVPADSNLNRSDNLNSIYEKSIDLRETAEAHLACRCTAQCV</sequence>
<dbReference type="EMBL" id="CM011677">
    <property type="protein sequence ID" value="TMS20751.1"/>
    <property type="molecule type" value="Genomic_DNA"/>
</dbReference>
<dbReference type="Proteomes" id="UP000793456">
    <property type="component" value="Chromosome IV"/>
</dbReference>
<proteinExistence type="predicted"/>
<organism evidence="1 2">
    <name type="scientific">Larimichthys crocea</name>
    <name type="common">Large yellow croaker</name>
    <name type="synonym">Pseudosciaena crocea</name>
    <dbReference type="NCBI Taxonomy" id="215358"/>
    <lineage>
        <taxon>Eukaryota</taxon>
        <taxon>Metazoa</taxon>
        <taxon>Chordata</taxon>
        <taxon>Craniata</taxon>
        <taxon>Vertebrata</taxon>
        <taxon>Euteleostomi</taxon>
        <taxon>Actinopterygii</taxon>
        <taxon>Neopterygii</taxon>
        <taxon>Teleostei</taxon>
        <taxon>Neoteleostei</taxon>
        <taxon>Acanthomorphata</taxon>
        <taxon>Eupercaria</taxon>
        <taxon>Sciaenidae</taxon>
        <taxon>Larimichthys</taxon>
    </lineage>
</organism>